<comment type="similarity">
    <text evidence="10">Belongs to the MurCDEF family. MurF subfamily.</text>
</comment>
<keyword evidence="6 10" id="KW-0133">Cell shape</keyword>
<dbReference type="HAMAP" id="MF_02019">
    <property type="entry name" value="MurF"/>
    <property type="match status" value="1"/>
</dbReference>
<keyword evidence="8 10" id="KW-0131">Cell cycle</keyword>
<comment type="function">
    <text evidence="10">Involved in cell wall formation. Catalyzes the final step in the synthesis of UDP-N-acetylmuramoyl-pentapeptide, the precursor of murein.</text>
</comment>
<sequence>MRLTLHEIASCLGLPRFSGSEEHTVLTSVATDSRAVVPGSLFVCVSGCRVDGHDFAAKAAEQGAGAILASRSLPHMTVPVFVVPDTVRALGSLAALWRDRTKARVVGVTGTAGKTTVKETLARVLSLAGKTARNAMNNNNQIGMPRAVLNTDGDEDFWVMEAGISQPGDMDDLGAVLRPDLALILNAGAAHTEGLGEKGVAWHKARLLSYLAKGGKGLVSADYPDLAREARATGADIRFFSAAGQDAAFRASYLGAAPVAAGEDAAGAGAAGEDAGMAASRGKYRLWLDGTELDVIAPFRGEYGAENVAAVAAAAHTLGVDASTIAQGLADARMPAQRFNQVQAGSWLLIDDTYNANPLSMRRMLEAAAEQAGSRPFVAVLGAMLELGAQAAAEHEELGRHLARLKPAAVIWKGTCAEDVRRGLDMAGYAGVWQPVADAEDFAKVWRDLQRHKLEASASACGGVALFKGSRSNRLETLVSVLTNGREV</sequence>
<dbReference type="UniPathway" id="UPA00219"/>
<keyword evidence="2 10" id="KW-0436">Ligase</keyword>
<dbReference type="SUPFAM" id="SSF63418">
    <property type="entry name" value="MurE/MurF N-terminal domain"/>
    <property type="match status" value="1"/>
</dbReference>
<feature type="domain" description="Mur ligase C-terminal" evidence="12">
    <location>
        <begin position="338"/>
        <end position="447"/>
    </location>
</feature>
<dbReference type="SUPFAM" id="SSF53244">
    <property type="entry name" value="MurD-like peptide ligases, peptide-binding domain"/>
    <property type="match status" value="1"/>
</dbReference>
<dbReference type="Pfam" id="PF02875">
    <property type="entry name" value="Mur_ligase_C"/>
    <property type="match status" value="1"/>
</dbReference>
<dbReference type="SUPFAM" id="SSF53623">
    <property type="entry name" value="MurD-like peptide ligases, catalytic domain"/>
    <property type="match status" value="1"/>
</dbReference>
<evidence type="ECO:0000256" key="2">
    <source>
        <dbReference type="ARBA" id="ARBA00022598"/>
    </source>
</evidence>
<evidence type="ECO:0000313" key="14">
    <source>
        <dbReference type="EMBL" id="SCM74928.1"/>
    </source>
</evidence>
<dbReference type="GO" id="GO:0008360">
    <property type="term" value="P:regulation of cell shape"/>
    <property type="evidence" value="ECO:0007669"/>
    <property type="project" value="UniProtKB-KW"/>
</dbReference>
<dbReference type="EMBL" id="FMJC01000002">
    <property type="protein sequence ID" value="SCM74928.1"/>
    <property type="molecule type" value="Genomic_DNA"/>
</dbReference>
<dbReference type="InterPro" id="IPR036565">
    <property type="entry name" value="Mur-like_cat_sf"/>
</dbReference>
<dbReference type="PANTHER" id="PTHR43024:SF1">
    <property type="entry name" value="UDP-N-ACETYLMURAMOYL-TRIPEPTIDE--D-ALANYL-D-ALANINE LIGASE"/>
    <property type="match status" value="1"/>
</dbReference>
<keyword evidence="3 10" id="KW-0132">Cell division</keyword>
<comment type="subcellular location">
    <subcellularLocation>
        <location evidence="10">Cytoplasm</location>
    </subcellularLocation>
</comment>
<dbReference type="GO" id="GO:0047480">
    <property type="term" value="F:UDP-N-acetylmuramoyl-tripeptide-D-alanyl-D-alanine ligase activity"/>
    <property type="evidence" value="ECO:0007669"/>
    <property type="project" value="UniProtKB-UniRule"/>
</dbReference>
<dbReference type="RefSeq" id="WP_179981394.1">
    <property type="nucleotide sequence ID" value="NZ_LT608333.1"/>
</dbReference>
<comment type="catalytic activity">
    <reaction evidence="10">
        <text>D-alanyl-D-alanine + UDP-N-acetyl-alpha-D-muramoyl-L-alanyl-gamma-D-glutamyl-meso-2,6-diaminopimelate + ATP = UDP-N-acetyl-alpha-D-muramoyl-L-alanyl-gamma-D-glutamyl-meso-2,6-diaminopimeloyl-D-alanyl-D-alanine + ADP + phosphate + H(+)</text>
        <dbReference type="Rhea" id="RHEA:28374"/>
        <dbReference type="ChEBI" id="CHEBI:15378"/>
        <dbReference type="ChEBI" id="CHEBI:30616"/>
        <dbReference type="ChEBI" id="CHEBI:43474"/>
        <dbReference type="ChEBI" id="CHEBI:57822"/>
        <dbReference type="ChEBI" id="CHEBI:61386"/>
        <dbReference type="ChEBI" id="CHEBI:83905"/>
        <dbReference type="ChEBI" id="CHEBI:456216"/>
        <dbReference type="EC" id="6.3.2.10"/>
    </reaction>
</comment>
<keyword evidence="1 10" id="KW-0963">Cytoplasm</keyword>
<feature type="domain" description="Mur ligase N-terminal catalytic" evidence="11">
    <location>
        <begin position="27"/>
        <end position="96"/>
    </location>
</feature>
<dbReference type="GO" id="GO:0005524">
    <property type="term" value="F:ATP binding"/>
    <property type="evidence" value="ECO:0007669"/>
    <property type="project" value="UniProtKB-UniRule"/>
</dbReference>
<dbReference type="InterPro" id="IPR051046">
    <property type="entry name" value="MurCDEF_CellWall_CoF430Synth"/>
</dbReference>
<evidence type="ECO:0000259" key="11">
    <source>
        <dbReference type="Pfam" id="PF01225"/>
    </source>
</evidence>
<dbReference type="InterPro" id="IPR000713">
    <property type="entry name" value="Mur_ligase_N"/>
</dbReference>
<dbReference type="InterPro" id="IPR004101">
    <property type="entry name" value="Mur_ligase_C"/>
</dbReference>
<dbReference type="InterPro" id="IPR035911">
    <property type="entry name" value="MurE/MurF_N"/>
</dbReference>
<dbReference type="PANTHER" id="PTHR43024">
    <property type="entry name" value="UDP-N-ACETYLMURAMOYL-TRIPEPTIDE--D-ALANYL-D-ALANINE LIGASE"/>
    <property type="match status" value="1"/>
</dbReference>
<dbReference type="AlphaFoldDB" id="A0A212LBQ7"/>
<dbReference type="Gene3D" id="3.90.190.20">
    <property type="entry name" value="Mur ligase, C-terminal domain"/>
    <property type="match status" value="1"/>
</dbReference>
<evidence type="ECO:0000256" key="10">
    <source>
        <dbReference type="HAMAP-Rule" id="MF_02019"/>
    </source>
</evidence>
<dbReference type="InterPro" id="IPR036615">
    <property type="entry name" value="Mur_ligase_C_dom_sf"/>
</dbReference>
<organism evidence="14">
    <name type="scientific">uncultured Desulfovibrio sp</name>
    <dbReference type="NCBI Taxonomy" id="167968"/>
    <lineage>
        <taxon>Bacteria</taxon>
        <taxon>Pseudomonadati</taxon>
        <taxon>Thermodesulfobacteriota</taxon>
        <taxon>Desulfovibrionia</taxon>
        <taxon>Desulfovibrionales</taxon>
        <taxon>Desulfovibrionaceae</taxon>
        <taxon>Desulfovibrio</taxon>
        <taxon>environmental samples</taxon>
    </lineage>
</organism>
<dbReference type="InterPro" id="IPR005863">
    <property type="entry name" value="UDP-N-AcMur_synth"/>
</dbReference>
<keyword evidence="7 10" id="KW-0573">Peptidoglycan synthesis</keyword>
<keyword evidence="5 10" id="KW-0067">ATP-binding</keyword>
<dbReference type="Pfam" id="PF08245">
    <property type="entry name" value="Mur_ligase_M"/>
    <property type="match status" value="1"/>
</dbReference>
<evidence type="ECO:0000256" key="6">
    <source>
        <dbReference type="ARBA" id="ARBA00022960"/>
    </source>
</evidence>
<evidence type="ECO:0000259" key="12">
    <source>
        <dbReference type="Pfam" id="PF02875"/>
    </source>
</evidence>
<evidence type="ECO:0000256" key="7">
    <source>
        <dbReference type="ARBA" id="ARBA00022984"/>
    </source>
</evidence>
<feature type="binding site" evidence="10">
    <location>
        <begin position="110"/>
        <end position="116"/>
    </location>
    <ligand>
        <name>ATP</name>
        <dbReference type="ChEBI" id="CHEBI:30616"/>
    </ligand>
</feature>
<evidence type="ECO:0000256" key="5">
    <source>
        <dbReference type="ARBA" id="ARBA00022840"/>
    </source>
</evidence>
<keyword evidence="4 10" id="KW-0547">Nucleotide-binding</keyword>
<evidence type="ECO:0000256" key="4">
    <source>
        <dbReference type="ARBA" id="ARBA00022741"/>
    </source>
</evidence>
<reference evidence="14" key="1">
    <citation type="submission" date="2016-08" db="EMBL/GenBank/DDBJ databases">
        <authorList>
            <person name="Seilhamer J.J."/>
        </authorList>
    </citation>
    <scope>NUCLEOTIDE SEQUENCE</scope>
    <source>
        <strain evidence="14">86-1</strain>
    </source>
</reference>
<name>A0A212LBQ7_9BACT</name>
<dbReference type="InterPro" id="IPR013221">
    <property type="entry name" value="Mur_ligase_cen"/>
</dbReference>
<dbReference type="Pfam" id="PF01225">
    <property type="entry name" value="Mur_ligase"/>
    <property type="match status" value="1"/>
</dbReference>
<protein>
    <recommendedName>
        <fullName evidence="10">UDP-N-acetylmuramoyl-tripeptide--D-alanyl-D-alanine ligase</fullName>
        <ecNumber evidence="10">6.3.2.10</ecNumber>
    </recommendedName>
    <alternativeName>
        <fullName evidence="10">D-alanyl-D-alanine-adding enzyme</fullName>
    </alternativeName>
</protein>
<evidence type="ECO:0000256" key="3">
    <source>
        <dbReference type="ARBA" id="ARBA00022618"/>
    </source>
</evidence>
<evidence type="ECO:0000259" key="13">
    <source>
        <dbReference type="Pfam" id="PF08245"/>
    </source>
</evidence>
<feature type="domain" description="Mur ligase central" evidence="13">
    <location>
        <begin position="108"/>
        <end position="315"/>
    </location>
</feature>
<dbReference type="Gene3D" id="3.40.1390.10">
    <property type="entry name" value="MurE/MurF, N-terminal domain"/>
    <property type="match status" value="1"/>
</dbReference>
<evidence type="ECO:0000256" key="8">
    <source>
        <dbReference type="ARBA" id="ARBA00023306"/>
    </source>
</evidence>
<dbReference type="GO" id="GO:0005737">
    <property type="term" value="C:cytoplasm"/>
    <property type="evidence" value="ECO:0007669"/>
    <property type="project" value="UniProtKB-SubCell"/>
</dbReference>
<dbReference type="Gene3D" id="3.40.1190.10">
    <property type="entry name" value="Mur-like, catalytic domain"/>
    <property type="match status" value="1"/>
</dbReference>
<keyword evidence="9 10" id="KW-0961">Cell wall biogenesis/degradation</keyword>
<gene>
    <name evidence="10" type="primary">murF</name>
    <name evidence="14" type="ORF">KL86DES1_22242</name>
</gene>
<proteinExistence type="inferred from homology"/>
<dbReference type="GO" id="GO:0071555">
    <property type="term" value="P:cell wall organization"/>
    <property type="evidence" value="ECO:0007669"/>
    <property type="project" value="UniProtKB-KW"/>
</dbReference>
<dbReference type="EC" id="6.3.2.10" evidence="10"/>
<accession>A0A212LBQ7</accession>
<dbReference type="GO" id="GO:0008766">
    <property type="term" value="F:UDP-N-acetylmuramoylalanyl-D-glutamyl-2,6-diaminopimelate-D-alanyl-D-alanine ligase activity"/>
    <property type="evidence" value="ECO:0007669"/>
    <property type="project" value="RHEA"/>
</dbReference>
<evidence type="ECO:0000256" key="1">
    <source>
        <dbReference type="ARBA" id="ARBA00022490"/>
    </source>
</evidence>
<dbReference type="GO" id="GO:0051301">
    <property type="term" value="P:cell division"/>
    <property type="evidence" value="ECO:0007669"/>
    <property type="project" value="UniProtKB-KW"/>
</dbReference>
<dbReference type="GO" id="GO:0009252">
    <property type="term" value="P:peptidoglycan biosynthetic process"/>
    <property type="evidence" value="ECO:0007669"/>
    <property type="project" value="UniProtKB-UniRule"/>
</dbReference>
<evidence type="ECO:0000256" key="9">
    <source>
        <dbReference type="ARBA" id="ARBA00023316"/>
    </source>
</evidence>
<comment type="pathway">
    <text evidence="10">Cell wall biogenesis; peptidoglycan biosynthesis.</text>
</comment>